<comment type="caution">
    <text evidence="1">The sequence shown here is derived from an EMBL/GenBank/DDBJ whole genome shotgun (WGS) entry which is preliminary data.</text>
</comment>
<reference evidence="1 2" key="1">
    <citation type="submission" date="2009-11" db="EMBL/GenBank/DDBJ databases">
        <authorList>
            <person name="Weinstock G."/>
            <person name="Sodergren E."/>
            <person name="Clifton S."/>
            <person name="Fulton L."/>
            <person name="Fulton B."/>
            <person name="Courtney L."/>
            <person name="Fronick C."/>
            <person name="Harrison M."/>
            <person name="Strong C."/>
            <person name="Farmer C."/>
            <person name="Delahaunty K."/>
            <person name="Markovic C."/>
            <person name="Hall O."/>
            <person name="Minx P."/>
            <person name="Tomlinson C."/>
            <person name="Mitreva M."/>
            <person name="Nelson J."/>
            <person name="Hou S."/>
            <person name="Wollam A."/>
            <person name="Pepin K.H."/>
            <person name="Johnson M."/>
            <person name="Bhonagiri V."/>
            <person name="Nash W.E."/>
            <person name="Warren W."/>
            <person name="Chinwalla A."/>
            <person name="Mardis E.R."/>
            <person name="Wilson R.K."/>
        </authorList>
    </citation>
    <scope>NUCLEOTIDE SEQUENCE [LARGE SCALE GENOMIC DNA]</scope>
    <source>
        <strain evidence="1 2">DSM 20093</strain>
    </source>
</reference>
<proteinExistence type="predicted"/>
<protein>
    <submittedName>
        <fullName evidence="1">Uncharacterized protein</fullName>
    </submittedName>
</protein>
<organism evidence="1 2">
    <name type="scientific">Bifidobacterium gallicum DSM 20093 = LMG 11596</name>
    <dbReference type="NCBI Taxonomy" id="561180"/>
    <lineage>
        <taxon>Bacteria</taxon>
        <taxon>Bacillati</taxon>
        <taxon>Actinomycetota</taxon>
        <taxon>Actinomycetes</taxon>
        <taxon>Bifidobacteriales</taxon>
        <taxon>Bifidobacteriaceae</taxon>
        <taxon>Bifidobacterium</taxon>
    </lineage>
</organism>
<evidence type="ECO:0000313" key="1">
    <source>
        <dbReference type="EMBL" id="EFA23040.1"/>
    </source>
</evidence>
<sequence length="45" mass="4954">MYFNKDHPRACGEHFRFLPLESEVFGIIPALAGSTDTTEAEGSPD</sequence>
<dbReference type="AlphaFoldDB" id="D1NTI6"/>
<dbReference type="EMBL" id="ABXB03000002">
    <property type="protein sequence ID" value="EFA23040.1"/>
    <property type="molecule type" value="Genomic_DNA"/>
</dbReference>
<dbReference type="Proteomes" id="UP000003656">
    <property type="component" value="Unassembled WGS sequence"/>
</dbReference>
<name>D1NTI6_9BIFI</name>
<evidence type="ECO:0000313" key="2">
    <source>
        <dbReference type="Proteomes" id="UP000003656"/>
    </source>
</evidence>
<accession>D1NTI6</accession>
<gene>
    <name evidence="1" type="ORF">BIFGAL_03144</name>
</gene>